<dbReference type="AlphaFoldDB" id="A0A7W7HZ60"/>
<dbReference type="Pfam" id="PF05949">
    <property type="entry name" value="DUF881"/>
    <property type="match status" value="1"/>
</dbReference>
<organism evidence="3 4">
    <name type="scientific">Actinoplanes digitatis</name>
    <dbReference type="NCBI Taxonomy" id="1868"/>
    <lineage>
        <taxon>Bacteria</taxon>
        <taxon>Bacillati</taxon>
        <taxon>Actinomycetota</taxon>
        <taxon>Actinomycetes</taxon>
        <taxon>Micromonosporales</taxon>
        <taxon>Micromonosporaceae</taxon>
        <taxon>Actinoplanes</taxon>
    </lineage>
</organism>
<protein>
    <submittedName>
        <fullName evidence="3">Uncharacterized protein YlxW (UPF0749 family)</fullName>
    </submittedName>
</protein>
<accession>A0A7W7HZ60</accession>
<dbReference type="PANTHER" id="PTHR37313">
    <property type="entry name" value="UPF0749 PROTEIN RV1825"/>
    <property type="match status" value="1"/>
</dbReference>
<feature type="region of interest" description="Disordered" evidence="2">
    <location>
        <begin position="1"/>
        <end position="271"/>
    </location>
</feature>
<evidence type="ECO:0000256" key="2">
    <source>
        <dbReference type="SAM" id="MobiDB-lite"/>
    </source>
</evidence>
<feature type="compositionally biased region" description="Pro residues" evidence="2">
    <location>
        <begin position="199"/>
        <end position="208"/>
    </location>
</feature>
<evidence type="ECO:0000313" key="3">
    <source>
        <dbReference type="EMBL" id="MBB4763410.1"/>
    </source>
</evidence>
<reference evidence="3 4" key="1">
    <citation type="submission" date="2020-08" db="EMBL/GenBank/DDBJ databases">
        <title>Sequencing the genomes of 1000 actinobacteria strains.</title>
        <authorList>
            <person name="Klenk H.-P."/>
        </authorList>
    </citation>
    <scope>NUCLEOTIDE SEQUENCE [LARGE SCALE GENOMIC DNA]</scope>
    <source>
        <strain evidence="3 4">DSM 43149</strain>
    </source>
</reference>
<keyword evidence="4" id="KW-1185">Reference proteome</keyword>
<dbReference type="EMBL" id="JACHNH010000001">
    <property type="protein sequence ID" value="MBB4763410.1"/>
    <property type="molecule type" value="Genomic_DNA"/>
</dbReference>
<dbReference type="Gene3D" id="3.30.70.1880">
    <property type="entry name" value="Protein of unknown function DUF881"/>
    <property type="match status" value="1"/>
</dbReference>
<evidence type="ECO:0000313" key="4">
    <source>
        <dbReference type="Proteomes" id="UP000578112"/>
    </source>
</evidence>
<comment type="similarity">
    <text evidence="1">Belongs to the UPF0749 family.</text>
</comment>
<dbReference type="InterPro" id="IPR010273">
    <property type="entry name" value="DUF881"/>
</dbReference>
<name>A0A7W7HZ60_9ACTN</name>
<dbReference type="Proteomes" id="UP000578112">
    <property type="component" value="Unassembled WGS sequence"/>
</dbReference>
<sequence length="502" mass="50904">MPAGEVEVAATDIADDGPPSFRPDLPGGPVAPSAAPPPPADQTADPHAPLAADGPTLRLTPPAAAEPGPSHPAGPAQAAAAKPSEAWSAWYSPRTEPPAGPAEPAVDEPAAPSRAWPAVTGDDEATTFLTPPDAPAGADEEPTDPSLRARLDGGETVRLQPPFFAPGTSRLPRHPAAPAPGEPPAGPEHEAPAGSAAPPAGPGAPPAGPGAGSGERSARRVRLGPPEKPRSPAGEEPDRADPYAPRGVPGDAASAESPEPVTATAGEPPRERRVTSAGALIWVLLALLGFTLVVQLRSNDADAGLATARQEDLVGILSDLEARDQRLQQEINALEESQRQLTSGVAGRQAALAEADKRADELGLLSGTLPAHGPGLKIVIDPRGASIKASQILNAVQELRGAGGEVMEIVGDNGDAVRIVASSYFVDAAGGDVIVDGKQLSGPYTLRVIGVPSTMQTALQIPGGVVASVSQAGGNVTMEQRSTVDVTAVRQPTSLQYARPVK</sequence>
<feature type="compositionally biased region" description="Low complexity" evidence="2">
    <location>
        <begin position="67"/>
        <end position="89"/>
    </location>
</feature>
<comment type="caution">
    <text evidence="3">The sequence shown here is derived from an EMBL/GenBank/DDBJ whole genome shotgun (WGS) entry which is preliminary data.</text>
</comment>
<dbReference type="GO" id="GO:0005886">
    <property type="term" value="C:plasma membrane"/>
    <property type="evidence" value="ECO:0007669"/>
    <property type="project" value="TreeGrafter"/>
</dbReference>
<feature type="compositionally biased region" description="Low complexity" evidence="2">
    <location>
        <begin position="102"/>
        <end position="112"/>
    </location>
</feature>
<feature type="compositionally biased region" description="Pro residues" evidence="2">
    <location>
        <begin position="175"/>
        <end position="186"/>
    </location>
</feature>
<evidence type="ECO:0000256" key="1">
    <source>
        <dbReference type="ARBA" id="ARBA00009108"/>
    </source>
</evidence>
<proteinExistence type="inferred from homology"/>
<gene>
    <name evidence="3" type="ORF">BJ971_003966</name>
</gene>
<dbReference type="PANTHER" id="PTHR37313:SF2">
    <property type="entry name" value="UPF0749 PROTEIN YLXX"/>
    <property type="match status" value="1"/>
</dbReference>